<reference evidence="2" key="1">
    <citation type="submission" date="2020-09" db="EMBL/GenBank/DDBJ databases">
        <title>Draft Genome Sequence of Paenibacillus sp. WST5.</title>
        <authorList>
            <person name="Bao Z."/>
        </authorList>
    </citation>
    <scope>NUCLEOTIDE SEQUENCE</scope>
    <source>
        <strain evidence="2">WST5</strain>
    </source>
</reference>
<feature type="region of interest" description="Disordered" evidence="1">
    <location>
        <begin position="1"/>
        <end position="52"/>
    </location>
</feature>
<dbReference type="EMBL" id="JACVVD010000007">
    <property type="protein sequence ID" value="MBD0382493.1"/>
    <property type="molecule type" value="Genomic_DNA"/>
</dbReference>
<evidence type="ECO:0000313" key="2">
    <source>
        <dbReference type="EMBL" id="MBD0382493.1"/>
    </source>
</evidence>
<sequence length="52" mass="5657">MDSETGRIDSYMESAMNDEDKQDHTDENGADGTINSSSELTSPETCRAGIDE</sequence>
<proteinExistence type="predicted"/>
<protein>
    <submittedName>
        <fullName evidence="2">Uncharacterized protein</fullName>
    </submittedName>
</protein>
<evidence type="ECO:0000256" key="1">
    <source>
        <dbReference type="SAM" id="MobiDB-lite"/>
    </source>
</evidence>
<name>A0A926KUI9_9BACL</name>
<organism evidence="2 3">
    <name type="scientific">Paenibacillus sedimenti</name>
    <dbReference type="NCBI Taxonomy" id="2770274"/>
    <lineage>
        <taxon>Bacteria</taxon>
        <taxon>Bacillati</taxon>
        <taxon>Bacillota</taxon>
        <taxon>Bacilli</taxon>
        <taxon>Bacillales</taxon>
        <taxon>Paenibacillaceae</taxon>
        <taxon>Paenibacillus</taxon>
    </lineage>
</organism>
<gene>
    <name evidence="2" type="ORF">ICC18_20450</name>
</gene>
<dbReference type="Proteomes" id="UP000650466">
    <property type="component" value="Unassembled WGS sequence"/>
</dbReference>
<feature type="compositionally biased region" description="Polar residues" evidence="1">
    <location>
        <begin position="33"/>
        <end position="44"/>
    </location>
</feature>
<dbReference type="RefSeq" id="WP_188176270.1">
    <property type="nucleotide sequence ID" value="NZ_JACVVD010000007.1"/>
</dbReference>
<evidence type="ECO:0000313" key="3">
    <source>
        <dbReference type="Proteomes" id="UP000650466"/>
    </source>
</evidence>
<comment type="caution">
    <text evidence="2">The sequence shown here is derived from an EMBL/GenBank/DDBJ whole genome shotgun (WGS) entry which is preliminary data.</text>
</comment>
<feature type="compositionally biased region" description="Basic and acidic residues" evidence="1">
    <location>
        <begin position="18"/>
        <end position="27"/>
    </location>
</feature>
<accession>A0A926KUI9</accession>
<dbReference type="AlphaFoldDB" id="A0A926KUI9"/>
<keyword evidence="3" id="KW-1185">Reference proteome</keyword>